<sequence>MLPKCSFCKLSRLSLKSVTVKTELGIGQKLQQLSLPKTLLLALAAGSSAVFSFAPFYVWPVQVVSMAILFAQLLSMTESTEKKRPFLTGAAFGFGWMLCTIAWLVIAMSRYGGMPVVLAVLALVVLCAFLALYAGLAALLIHQLRLRFRIPLAPALLLLTPPVWMLSEWLRGWLLTGFPWAISGYAHSQSVFAGFAPVAGVYGLSLIAAFAAAVLALFLIGDAPARCRQGAVAALCVLSLSGSALRHQHWTQASGQPLQVRLLQGNVDQTIKFDQQHVNDSLALYHQMATAKATDLVAMPETALPVLSSMLPPDYLSSVRQFSERSGTAVLLGLGMHDGPQKYANSLIGYGPAIAANSYYRYDKHHLLPFGEFVPAGFGWFVRMMQIPIGDFTGAGELQMAMPVKEQWVMPNICYESLFGEEIAHQIRHQIQTGAPAATILLNASNLAWYGDSIAMPQHLQFAQMRVLETGRPMISTTNTGATVAINADGKVYAQLPYLTQGVLETSVQGYSGATPYIRFGNLIALMVSVLMLAAAILRFRNQGISV</sequence>
<dbReference type="CDD" id="cd07571">
    <property type="entry name" value="ALP_N-acyl_transferase"/>
    <property type="match status" value="1"/>
</dbReference>
<evidence type="ECO:0000256" key="6">
    <source>
        <dbReference type="ARBA" id="ARBA00022989"/>
    </source>
</evidence>
<dbReference type="Pfam" id="PF20154">
    <property type="entry name" value="LNT_N"/>
    <property type="match status" value="1"/>
</dbReference>
<comment type="caution">
    <text evidence="11">The sequence shown here is derived from an EMBL/GenBank/DDBJ whole genome shotgun (WGS) entry which is preliminary data.</text>
</comment>
<dbReference type="SUPFAM" id="SSF56317">
    <property type="entry name" value="Carbon-nitrogen hydrolase"/>
    <property type="match status" value="1"/>
</dbReference>
<dbReference type="EMBL" id="JAGSPN010000001">
    <property type="protein sequence ID" value="MBR7781192.1"/>
    <property type="molecule type" value="Genomic_DNA"/>
</dbReference>
<evidence type="ECO:0000256" key="2">
    <source>
        <dbReference type="ARBA" id="ARBA00010065"/>
    </source>
</evidence>
<dbReference type="EC" id="2.3.1.269" evidence="9"/>
<dbReference type="Pfam" id="PF00795">
    <property type="entry name" value="CN_hydrolase"/>
    <property type="match status" value="1"/>
</dbReference>
<evidence type="ECO:0000256" key="9">
    <source>
        <dbReference type="HAMAP-Rule" id="MF_01148"/>
    </source>
</evidence>
<keyword evidence="12" id="KW-1185">Reference proteome</keyword>
<comment type="pathway">
    <text evidence="9">Protein modification; lipoprotein biosynthesis (N-acyl transfer).</text>
</comment>
<keyword evidence="5 9" id="KW-0812">Transmembrane</keyword>
<dbReference type="GO" id="GO:0016410">
    <property type="term" value="F:N-acyltransferase activity"/>
    <property type="evidence" value="ECO:0007669"/>
    <property type="project" value="UniProtKB-UniRule"/>
</dbReference>
<dbReference type="InterPro" id="IPR045378">
    <property type="entry name" value="LNT_N"/>
</dbReference>
<dbReference type="NCBIfam" id="TIGR00546">
    <property type="entry name" value="lnt"/>
    <property type="match status" value="1"/>
</dbReference>
<keyword evidence="8 9" id="KW-0012">Acyltransferase</keyword>
<evidence type="ECO:0000313" key="12">
    <source>
        <dbReference type="Proteomes" id="UP000680067"/>
    </source>
</evidence>
<feature type="domain" description="CN hydrolase" evidence="10">
    <location>
        <begin position="263"/>
        <end position="510"/>
    </location>
</feature>
<dbReference type="InterPro" id="IPR036526">
    <property type="entry name" value="C-N_Hydrolase_sf"/>
</dbReference>
<keyword evidence="6 9" id="KW-1133">Transmembrane helix</keyword>
<evidence type="ECO:0000256" key="5">
    <source>
        <dbReference type="ARBA" id="ARBA00022692"/>
    </source>
</evidence>
<dbReference type="PANTHER" id="PTHR38686:SF1">
    <property type="entry name" value="APOLIPOPROTEIN N-ACYLTRANSFERASE"/>
    <property type="match status" value="1"/>
</dbReference>
<evidence type="ECO:0000256" key="7">
    <source>
        <dbReference type="ARBA" id="ARBA00023136"/>
    </source>
</evidence>
<dbReference type="InterPro" id="IPR004563">
    <property type="entry name" value="Apolipo_AcylTrfase"/>
</dbReference>
<name>A0A941DKF3_9BURK</name>
<evidence type="ECO:0000313" key="11">
    <source>
        <dbReference type="EMBL" id="MBR7781192.1"/>
    </source>
</evidence>
<evidence type="ECO:0000256" key="3">
    <source>
        <dbReference type="ARBA" id="ARBA00022475"/>
    </source>
</evidence>
<accession>A0A941DKF3</accession>
<dbReference type="Proteomes" id="UP000680067">
    <property type="component" value="Unassembled WGS sequence"/>
</dbReference>
<feature type="transmembrane region" description="Helical" evidence="9">
    <location>
        <begin position="86"/>
        <end position="106"/>
    </location>
</feature>
<comment type="catalytic activity">
    <reaction evidence="9">
        <text>N-terminal S-1,2-diacyl-sn-glyceryl-L-cysteinyl-[lipoprotein] + a glycerophospholipid = N-acyl-S-1,2-diacyl-sn-glyceryl-L-cysteinyl-[lipoprotein] + a 2-acyl-sn-glycero-3-phospholipid + H(+)</text>
        <dbReference type="Rhea" id="RHEA:48228"/>
        <dbReference type="Rhea" id="RHEA-COMP:14681"/>
        <dbReference type="Rhea" id="RHEA-COMP:14684"/>
        <dbReference type="ChEBI" id="CHEBI:15378"/>
        <dbReference type="ChEBI" id="CHEBI:136912"/>
        <dbReference type="ChEBI" id="CHEBI:140656"/>
        <dbReference type="ChEBI" id="CHEBI:140657"/>
        <dbReference type="ChEBI" id="CHEBI:140660"/>
        <dbReference type="EC" id="2.3.1.269"/>
    </reaction>
</comment>
<keyword evidence="7 9" id="KW-0472">Membrane</keyword>
<gene>
    <name evidence="9 11" type="primary">lnt</name>
    <name evidence="11" type="ORF">KDM89_03475</name>
</gene>
<reference evidence="11" key="1">
    <citation type="submission" date="2021-04" db="EMBL/GenBank/DDBJ databases">
        <title>novel species isolated from subtropical streams in China.</title>
        <authorList>
            <person name="Lu H."/>
        </authorList>
    </citation>
    <scope>NUCLEOTIDE SEQUENCE</scope>
    <source>
        <strain evidence="11">LFS511W</strain>
    </source>
</reference>
<evidence type="ECO:0000256" key="1">
    <source>
        <dbReference type="ARBA" id="ARBA00004651"/>
    </source>
</evidence>
<dbReference type="PANTHER" id="PTHR38686">
    <property type="entry name" value="APOLIPOPROTEIN N-ACYLTRANSFERASE"/>
    <property type="match status" value="1"/>
</dbReference>
<dbReference type="Gene3D" id="3.60.110.10">
    <property type="entry name" value="Carbon-nitrogen hydrolase"/>
    <property type="match status" value="1"/>
</dbReference>
<protein>
    <recommendedName>
        <fullName evidence="9">Apolipoprotein N-acyltransferase</fullName>
        <shortName evidence="9">ALP N-acyltransferase</shortName>
        <ecNumber evidence="9">2.3.1.269</ecNumber>
    </recommendedName>
</protein>
<feature type="transmembrane region" description="Helical" evidence="9">
    <location>
        <begin position="118"/>
        <end position="140"/>
    </location>
</feature>
<keyword evidence="3 9" id="KW-1003">Cell membrane</keyword>
<comment type="similarity">
    <text evidence="2 9">Belongs to the CN hydrolase family. Apolipoprotein N-acyltransferase subfamily.</text>
</comment>
<feature type="transmembrane region" description="Helical" evidence="9">
    <location>
        <begin position="520"/>
        <end position="540"/>
    </location>
</feature>
<organism evidence="11 12">
    <name type="scientific">Undibacterium luofuense</name>
    <dbReference type="NCBI Taxonomy" id="2828733"/>
    <lineage>
        <taxon>Bacteria</taxon>
        <taxon>Pseudomonadati</taxon>
        <taxon>Pseudomonadota</taxon>
        <taxon>Betaproteobacteria</taxon>
        <taxon>Burkholderiales</taxon>
        <taxon>Oxalobacteraceae</taxon>
        <taxon>Undibacterium</taxon>
    </lineage>
</organism>
<feature type="transmembrane region" description="Helical" evidence="9">
    <location>
        <begin position="190"/>
        <end position="220"/>
    </location>
</feature>
<comment type="subcellular location">
    <subcellularLocation>
        <location evidence="1 9">Cell membrane</location>
        <topology evidence="1 9">Multi-pass membrane protein</topology>
    </subcellularLocation>
</comment>
<dbReference type="PROSITE" id="PS50263">
    <property type="entry name" value="CN_HYDROLASE"/>
    <property type="match status" value="1"/>
</dbReference>
<proteinExistence type="inferred from homology"/>
<dbReference type="AlphaFoldDB" id="A0A941DKF3"/>
<comment type="function">
    <text evidence="9">Catalyzes the phospholipid dependent N-acylation of the N-terminal cysteine of apolipoprotein, the last step in lipoprotein maturation.</text>
</comment>
<keyword evidence="4 9" id="KW-0808">Transferase</keyword>
<feature type="transmembrane region" description="Helical" evidence="9">
    <location>
        <begin position="152"/>
        <end position="170"/>
    </location>
</feature>
<evidence type="ECO:0000259" key="10">
    <source>
        <dbReference type="PROSITE" id="PS50263"/>
    </source>
</evidence>
<dbReference type="GO" id="GO:0005886">
    <property type="term" value="C:plasma membrane"/>
    <property type="evidence" value="ECO:0007669"/>
    <property type="project" value="UniProtKB-SubCell"/>
</dbReference>
<comment type="caution">
    <text evidence="9">Lacks conserved residue(s) required for the propagation of feature annotation.</text>
</comment>
<dbReference type="HAMAP" id="MF_01148">
    <property type="entry name" value="Lnt"/>
    <property type="match status" value="1"/>
</dbReference>
<dbReference type="GO" id="GO:0042158">
    <property type="term" value="P:lipoprotein biosynthetic process"/>
    <property type="evidence" value="ECO:0007669"/>
    <property type="project" value="UniProtKB-UniRule"/>
</dbReference>
<evidence type="ECO:0000256" key="8">
    <source>
        <dbReference type="ARBA" id="ARBA00023315"/>
    </source>
</evidence>
<dbReference type="InterPro" id="IPR003010">
    <property type="entry name" value="C-N_Hydrolase"/>
</dbReference>
<evidence type="ECO:0000256" key="4">
    <source>
        <dbReference type="ARBA" id="ARBA00022679"/>
    </source>
</evidence>